<evidence type="ECO:0000256" key="1">
    <source>
        <dbReference type="ARBA" id="ARBA00023015"/>
    </source>
</evidence>
<evidence type="ECO:0000313" key="5">
    <source>
        <dbReference type="EMBL" id="MFD0889788.1"/>
    </source>
</evidence>
<keyword evidence="6" id="KW-1185">Reference proteome</keyword>
<gene>
    <name evidence="5" type="ORF">ACFQ08_35055</name>
</gene>
<dbReference type="SUPFAM" id="SSF46785">
    <property type="entry name" value="Winged helix' DNA-binding domain"/>
    <property type="match status" value="1"/>
</dbReference>
<dbReference type="Gene3D" id="1.10.10.10">
    <property type="entry name" value="Winged helix-like DNA-binding domain superfamily/Winged helix DNA-binding domain"/>
    <property type="match status" value="1"/>
</dbReference>
<dbReference type="EMBL" id="JBHTHX010002028">
    <property type="protein sequence ID" value="MFD0889788.1"/>
    <property type="molecule type" value="Genomic_DNA"/>
</dbReference>
<protein>
    <submittedName>
        <fullName evidence="5">DeoR family transcriptional regulator</fullName>
    </submittedName>
</protein>
<evidence type="ECO:0000256" key="2">
    <source>
        <dbReference type="ARBA" id="ARBA00023125"/>
    </source>
</evidence>
<evidence type="ECO:0000256" key="3">
    <source>
        <dbReference type="ARBA" id="ARBA00023163"/>
    </source>
</evidence>
<keyword evidence="1" id="KW-0805">Transcription regulation</keyword>
<dbReference type="PROSITE" id="PS00894">
    <property type="entry name" value="HTH_DEOR_1"/>
    <property type="match status" value="1"/>
</dbReference>
<name>A0ABW3E120_9ACTN</name>
<evidence type="ECO:0000313" key="6">
    <source>
        <dbReference type="Proteomes" id="UP001597024"/>
    </source>
</evidence>
<evidence type="ECO:0000259" key="4">
    <source>
        <dbReference type="PROSITE" id="PS51000"/>
    </source>
</evidence>
<organism evidence="5 6">
    <name type="scientific">Streptosporangium algeriense</name>
    <dbReference type="NCBI Taxonomy" id="1682748"/>
    <lineage>
        <taxon>Bacteria</taxon>
        <taxon>Bacillati</taxon>
        <taxon>Actinomycetota</taxon>
        <taxon>Actinomycetes</taxon>
        <taxon>Streptosporangiales</taxon>
        <taxon>Streptosporangiaceae</taxon>
        <taxon>Streptosporangium</taxon>
    </lineage>
</organism>
<feature type="non-terminal residue" evidence="5">
    <location>
        <position position="53"/>
    </location>
</feature>
<dbReference type="Pfam" id="PF08220">
    <property type="entry name" value="HTH_DeoR"/>
    <property type="match status" value="1"/>
</dbReference>
<proteinExistence type="predicted"/>
<dbReference type="InterPro" id="IPR018356">
    <property type="entry name" value="Tscrpt_reg_HTH_DeoR_CS"/>
</dbReference>
<reference evidence="6" key="1">
    <citation type="journal article" date="2019" name="Int. J. Syst. Evol. Microbiol.">
        <title>The Global Catalogue of Microorganisms (GCM) 10K type strain sequencing project: providing services to taxonomists for standard genome sequencing and annotation.</title>
        <authorList>
            <consortium name="The Broad Institute Genomics Platform"/>
            <consortium name="The Broad Institute Genome Sequencing Center for Infectious Disease"/>
            <person name="Wu L."/>
            <person name="Ma J."/>
        </authorList>
    </citation>
    <scope>NUCLEOTIDE SEQUENCE [LARGE SCALE GENOMIC DNA]</scope>
    <source>
        <strain evidence="6">CCUG 62974</strain>
    </source>
</reference>
<sequence length="53" mass="6003">MLPAERHSRIGEALRASRVVSTEELARVLGVSVETIRRDLVLLERQGRLARVH</sequence>
<dbReference type="InterPro" id="IPR036390">
    <property type="entry name" value="WH_DNA-bd_sf"/>
</dbReference>
<dbReference type="InterPro" id="IPR036388">
    <property type="entry name" value="WH-like_DNA-bd_sf"/>
</dbReference>
<dbReference type="PRINTS" id="PR00037">
    <property type="entry name" value="HTHLACR"/>
</dbReference>
<dbReference type="SMART" id="SM00420">
    <property type="entry name" value="HTH_DEOR"/>
    <property type="match status" value="1"/>
</dbReference>
<dbReference type="PROSITE" id="PS51000">
    <property type="entry name" value="HTH_DEOR_2"/>
    <property type="match status" value="1"/>
</dbReference>
<accession>A0ABW3E120</accession>
<comment type="caution">
    <text evidence="5">The sequence shown here is derived from an EMBL/GenBank/DDBJ whole genome shotgun (WGS) entry which is preliminary data.</text>
</comment>
<dbReference type="Proteomes" id="UP001597024">
    <property type="component" value="Unassembled WGS sequence"/>
</dbReference>
<feature type="domain" description="HTH deoR-type" evidence="4">
    <location>
        <begin position="3"/>
        <end position="53"/>
    </location>
</feature>
<dbReference type="InterPro" id="IPR001034">
    <property type="entry name" value="DeoR_HTH"/>
</dbReference>
<keyword evidence="2" id="KW-0238">DNA-binding</keyword>
<keyword evidence="3" id="KW-0804">Transcription</keyword>